<dbReference type="InterPro" id="IPR048015">
    <property type="entry name" value="NTP-PPase_MazG-like_N"/>
</dbReference>
<dbReference type="Proteomes" id="UP000266552">
    <property type="component" value="Chromosome"/>
</dbReference>
<dbReference type="GO" id="GO:0046047">
    <property type="term" value="P:TTP catabolic process"/>
    <property type="evidence" value="ECO:0007669"/>
    <property type="project" value="TreeGrafter"/>
</dbReference>
<dbReference type="PANTHER" id="PTHR30522:SF0">
    <property type="entry name" value="NUCLEOSIDE TRIPHOSPHATE PYROPHOSPHOHYDROLASE"/>
    <property type="match status" value="1"/>
</dbReference>
<dbReference type="CDD" id="cd11528">
    <property type="entry name" value="NTP-PPase_MazG_Nterm"/>
    <property type="match status" value="1"/>
</dbReference>
<accession>A0A385TWG3</accession>
<dbReference type="NCBIfam" id="TIGR00444">
    <property type="entry name" value="mazG"/>
    <property type="match status" value="1"/>
</dbReference>
<dbReference type="PIRSF" id="PIRSF002845">
    <property type="entry name" value="Ttrprl_mtas_MazG"/>
    <property type="match status" value="1"/>
</dbReference>
<dbReference type="Pfam" id="PF03819">
    <property type="entry name" value="MazG"/>
    <property type="match status" value="2"/>
</dbReference>
<dbReference type="InterPro" id="IPR048011">
    <property type="entry name" value="NTP-PPase_MazG-like_C"/>
</dbReference>
<dbReference type="Gene3D" id="3.40.1010.10">
    <property type="entry name" value="Cobalt-precorrin-4 Transmethylase, Domain 1"/>
    <property type="match status" value="1"/>
</dbReference>
<dbReference type="CDD" id="cd11723">
    <property type="entry name" value="YabN_N_like"/>
    <property type="match status" value="1"/>
</dbReference>
<dbReference type="GO" id="GO:0046076">
    <property type="term" value="P:dTTP catabolic process"/>
    <property type="evidence" value="ECO:0007669"/>
    <property type="project" value="TreeGrafter"/>
</dbReference>
<evidence type="ECO:0000313" key="3">
    <source>
        <dbReference type="EMBL" id="AYB47224.1"/>
    </source>
</evidence>
<dbReference type="GO" id="GO:0047429">
    <property type="term" value="F:nucleoside triphosphate diphosphatase activity"/>
    <property type="evidence" value="ECO:0007669"/>
    <property type="project" value="InterPro"/>
</dbReference>
<dbReference type="FunFam" id="1.10.287.1080:FF:000001">
    <property type="entry name" value="Nucleoside triphosphate pyrophosphohydrolase"/>
    <property type="match status" value="1"/>
</dbReference>
<dbReference type="SUPFAM" id="SSF101386">
    <property type="entry name" value="all-alpha NTP pyrophosphatases"/>
    <property type="match status" value="2"/>
</dbReference>
<dbReference type="RefSeq" id="WP_119850694.1">
    <property type="nucleotide sequence ID" value="NZ_CP032412.1"/>
</dbReference>
<dbReference type="Gene3D" id="1.10.287.1080">
    <property type="entry name" value="MazG-like"/>
    <property type="match status" value="2"/>
</dbReference>
<dbReference type="GO" id="GO:0006203">
    <property type="term" value="P:dGTP catabolic process"/>
    <property type="evidence" value="ECO:0007669"/>
    <property type="project" value="TreeGrafter"/>
</dbReference>
<keyword evidence="4" id="KW-1185">Reference proteome</keyword>
<evidence type="ECO:0000259" key="1">
    <source>
        <dbReference type="Pfam" id="PF00590"/>
    </source>
</evidence>
<dbReference type="InterPro" id="IPR004518">
    <property type="entry name" value="MazG-like_dom"/>
</dbReference>
<feature type="domain" description="NTP pyrophosphohydrolase MazG-like" evidence="2">
    <location>
        <begin position="261"/>
        <end position="334"/>
    </location>
</feature>
<sequence length="505" mass="56615">MSASITVVGLGSGNPDRLTIGIIKTMQRASKVYVRTLSHPVMAALKEFQIQPESFDHVYEAHDTFPEVYESIAAALINLAKAAEDDEREIVYAVPGHPMVAEATVRLLRERCPGENVTLTVLGGESFLDEAFVRLGFDPIEGFQLLDAAELRASVIQPQLHTLIGQVYDMFTASEVKLALMELYPDDYPVIVGHALGVEGEEAIQQMPLFELDRIDGYGNLSLIYVPRSDDSNLRQRTFARLHEIVGILRSPEGCPWDREQTHESIRKNLIEETYEVLETIDEDDPEHMQEELGDLLLQIMLHSQMEEELGTFTVYDVIQALNDKLIFRHPHVFGESSAKDAESALQNWEQMKAEEKRRKGLSPEKASALDGIPRDLPALMKAYKLQKKASKVGFDWDNIDGVFQKIEEELGELRQAVTEGQSDEDTALELGDLLFAVSNAARFIGADPEEALSRTNRKFIRRFSYIEEQLAAQGKTLQESTLDEMEALWQSAKTGSAHHGGIDE</sequence>
<dbReference type="InterPro" id="IPR035996">
    <property type="entry name" value="4pyrrol_Methylase_sf"/>
</dbReference>
<organism evidence="3 4">
    <name type="scientific">Paenibacillus lautus</name>
    <name type="common">Bacillus lautus</name>
    <dbReference type="NCBI Taxonomy" id="1401"/>
    <lineage>
        <taxon>Bacteria</taxon>
        <taxon>Bacillati</taxon>
        <taxon>Bacillota</taxon>
        <taxon>Bacilli</taxon>
        <taxon>Bacillales</taxon>
        <taxon>Paenibacillaceae</taxon>
        <taxon>Paenibacillus</taxon>
    </lineage>
</organism>
<evidence type="ECO:0000313" key="4">
    <source>
        <dbReference type="Proteomes" id="UP000266552"/>
    </source>
</evidence>
<dbReference type="GO" id="GO:0046081">
    <property type="term" value="P:dUTP catabolic process"/>
    <property type="evidence" value="ECO:0007669"/>
    <property type="project" value="TreeGrafter"/>
</dbReference>
<dbReference type="KEGG" id="plw:D5F53_29725"/>
<name>A0A385TWG3_PAELA</name>
<dbReference type="PANTHER" id="PTHR30522">
    <property type="entry name" value="NUCLEOSIDE TRIPHOSPHATE PYROPHOSPHOHYDROLASE"/>
    <property type="match status" value="1"/>
</dbReference>
<dbReference type="SUPFAM" id="SSF53790">
    <property type="entry name" value="Tetrapyrrole methylase"/>
    <property type="match status" value="1"/>
</dbReference>
<dbReference type="InterPro" id="IPR000878">
    <property type="entry name" value="4pyrrol_Mease"/>
</dbReference>
<gene>
    <name evidence="3" type="ORF">D5F53_29725</name>
</gene>
<dbReference type="GO" id="GO:0046052">
    <property type="term" value="P:UTP catabolic process"/>
    <property type="evidence" value="ECO:0007669"/>
    <property type="project" value="TreeGrafter"/>
</dbReference>
<dbReference type="GO" id="GO:0006950">
    <property type="term" value="P:response to stress"/>
    <property type="evidence" value="ECO:0007669"/>
    <property type="project" value="UniProtKB-ARBA"/>
</dbReference>
<feature type="domain" description="Tetrapyrrole methylase" evidence="1">
    <location>
        <begin position="5"/>
        <end position="212"/>
    </location>
</feature>
<keyword evidence="3" id="KW-0378">Hydrolase</keyword>
<reference evidence="3 4" key="1">
    <citation type="submission" date="2018-09" db="EMBL/GenBank/DDBJ databases">
        <title>Genome Sequence of Paenibacillus lautus Strain E7593-69, Azo Dye-Degrading Bacteria, Isolated from Commercial Tattoo Inks.</title>
        <authorList>
            <person name="Nho S.W."/>
            <person name="Kim S.-J."/>
            <person name="Kweon O."/>
            <person name="Cerniglia C.E."/>
        </authorList>
    </citation>
    <scope>NUCLEOTIDE SEQUENCE [LARGE SCALE GENOMIC DNA]</scope>
    <source>
        <strain evidence="3 4">E7593-69</strain>
    </source>
</reference>
<dbReference type="InterPro" id="IPR014777">
    <property type="entry name" value="4pyrrole_Mease_sub1"/>
</dbReference>
<dbReference type="InterPro" id="IPR011551">
    <property type="entry name" value="NTP_PyrPHydrolase_MazG"/>
</dbReference>
<dbReference type="GO" id="GO:0046061">
    <property type="term" value="P:dATP catabolic process"/>
    <property type="evidence" value="ECO:0007669"/>
    <property type="project" value="TreeGrafter"/>
</dbReference>
<dbReference type="CDD" id="cd11529">
    <property type="entry name" value="NTP-PPase_MazG_Cterm"/>
    <property type="match status" value="1"/>
</dbReference>
<dbReference type="FunFam" id="1.10.287.1080:FF:000003">
    <property type="entry name" value="Nucleoside triphosphate pyrophosphohydrolase"/>
    <property type="match status" value="1"/>
</dbReference>
<dbReference type="AlphaFoldDB" id="A0A385TWG3"/>
<proteinExistence type="predicted"/>
<feature type="domain" description="NTP pyrophosphohydrolase MazG-like" evidence="2">
    <location>
        <begin position="405"/>
        <end position="463"/>
    </location>
</feature>
<dbReference type="EMBL" id="CP032412">
    <property type="protein sequence ID" value="AYB47224.1"/>
    <property type="molecule type" value="Genomic_DNA"/>
</dbReference>
<dbReference type="GO" id="GO:0008168">
    <property type="term" value="F:methyltransferase activity"/>
    <property type="evidence" value="ECO:0007669"/>
    <property type="project" value="InterPro"/>
</dbReference>
<evidence type="ECO:0000259" key="2">
    <source>
        <dbReference type="Pfam" id="PF03819"/>
    </source>
</evidence>
<dbReference type="InterPro" id="IPR024180">
    <property type="entry name" value="Tetrapyrrole_Mease/MazG_pred"/>
</dbReference>
<protein>
    <submittedName>
        <fullName evidence="3">Nucleoside triphosphate pyrophosphohydrolase</fullName>
    </submittedName>
</protein>
<dbReference type="Pfam" id="PF00590">
    <property type="entry name" value="TP_methylase"/>
    <property type="match status" value="1"/>
</dbReference>
<dbReference type="InterPro" id="IPR035013">
    <property type="entry name" value="YabN_N"/>
</dbReference>
<dbReference type="NCBIfam" id="NF007113">
    <property type="entry name" value="PRK09562.1"/>
    <property type="match status" value="1"/>
</dbReference>